<proteinExistence type="predicted"/>
<dbReference type="Proteomes" id="UP000095392">
    <property type="component" value="Unassembled WGS sequence"/>
</dbReference>
<protein>
    <submittedName>
        <fullName evidence="1">Uncharacterized protein</fullName>
    </submittedName>
</protein>
<keyword evidence="2" id="KW-1185">Reference proteome</keyword>
<organism evidence="1 2">
    <name type="scientific">Alteromonas macleodii</name>
    <name type="common">Pseudoalteromonas macleodii</name>
    <dbReference type="NCBI Taxonomy" id="28108"/>
    <lineage>
        <taxon>Bacteria</taxon>
        <taxon>Pseudomonadati</taxon>
        <taxon>Pseudomonadota</taxon>
        <taxon>Gammaproteobacteria</taxon>
        <taxon>Alteromonadales</taxon>
        <taxon>Alteromonadaceae</taxon>
        <taxon>Alteromonas/Salinimonas group</taxon>
        <taxon>Alteromonas</taxon>
    </lineage>
</organism>
<accession>A0AB36FPS6</accession>
<name>A0AB36FPS6_ALTMA</name>
<dbReference type="AlphaFoldDB" id="A0AB36FPS6"/>
<comment type="caution">
    <text evidence="1">The sequence shown here is derived from an EMBL/GenBank/DDBJ whole genome shotgun (WGS) entry which is preliminary data.</text>
</comment>
<reference evidence="1 2" key="1">
    <citation type="submission" date="2016-09" db="EMBL/GenBank/DDBJ databases">
        <title>Draft Genome Sequence of four Alteromonas macleodii strains isolated from copper coupons and grown long-term at elevated copper levels.</title>
        <authorList>
            <person name="Cusick K."/>
            <person name="Dale J."/>
            <person name="Little B."/>
            <person name="Biffinger J."/>
        </authorList>
    </citation>
    <scope>NUCLEOTIDE SEQUENCE [LARGE SCALE GENOMIC DNA]</scope>
    <source>
        <strain evidence="1 2">KCP01</strain>
    </source>
</reference>
<evidence type="ECO:0000313" key="2">
    <source>
        <dbReference type="Proteomes" id="UP000095392"/>
    </source>
</evidence>
<dbReference type="EMBL" id="MIPY01000034">
    <property type="protein sequence ID" value="OES26833.1"/>
    <property type="molecule type" value="Genomic_DNA"/>
</dbReference>
<evidence type="ECO:0000313" key="1">
    <source>
        <dbReference type="EMBL" id="OES26833.1"/>
    </source>
</evidence>
<gene>
    <name evidence="1" type="ORF">BFV95_3773</name>
</gene>
<sequence>MQSHALFIFLREATLVQVTLFALPLLIHVAQRATFKNRAAFDSR</sequence>